<accession>A0A1F6CWP1</accession>
<comment type="cofactor">
    <cofactor evidence="1 5">
        <name>pyridoxal 5'-phosphate</name>
        <dbReference type="ChEBI" id="CHEBI:597326"/>
    </cofactor>
</comment>
<dbReference type="GO" id="GO:0008652">
    <property type="term" value="P:amino acid biosynthetic process"/>
    <property type="evidence" value="ECO:0007669"/>
    <property type="project" value="UniProtKB-ARBA"/>
</dbReference>
<dbReference type="AlphaFoldDB" id="A0A1F6CWP1"/>
<keyword evidence="3 5" id="KW-0663">Pyridoxal phosphate</keyword>
<dbReference type="PANTHER" id="PTHR42743">
    <property type="entry name" value="AMINO-ACID AMINOTRANSFERASE"/>
    <property type="match status" value="1"/>
</dbReference>
<gene>
    <name evidence="6" type="ORF">A2851_01820</name>
</gene>
<dbReference type="InterPro" id="IPR050571">
    <property type="entry name" value="Class-IV_PLP-Dep_Aminotrnsfr"/>
</dbReference>
<dbReference type="GO" id="GO:0003824">
    <property type="term" value="F:catalytic activity"/>
    <property type="evidence" value="ECO:0007669"/>
    <property type="project" value="InterPro"/>
</dbReference>
<dbReference type="GO" id="GO:0046394">
    <property type="term" value="P:carboxylic acid biosynthetic process"/>
    <property type="evidence" value="ECO:0007669"/>
    <property type="project" value="UniProtKB-ARBA"/>
</dbReference>
<evidence type="ECO:0000256" key="5">
    <source>
        <dbReference type="RuleBase" id="RU004516"/>
    </source>
</evidence>
<evidence type="ECO:0000256" key="4">
    <source>
        <dbReference type="RuleBase" id="RU004106"/>
    </source>
</evidence>
<comment type="caution">
    <text evidence="6">The sequence shown here is derived from an EMBL/GenBank/DDBJ whole genome shotgun (WGS) entry which is preliminary data.</text>
</comment>
<evidence type="ECO:0000256" key="1">
    <source>
        <dbReference type="ARBA" id="ARBA00001933"/>
    </source>
</evidence>
<evidence type="ECO:0000313" key="7">
    <source>
        <dbReference type="Proteomes" id="UP000176863"/>
    </source>
</evidence>
<comment type="similarity">
    <text evidence="2 4">Belongs to the class-IV pyridoxal-phosphate-dependent aminotransferase family.</text>
</comment>
<dbReference type="InterPro" id="IPR043132">
    <property type="entry name" value="BCAT-like_C"/>
</dbReference>
<dbReference type="CDD" id="cd00449">
    <property type="entry name" value="PLPDE_IV"/>
    <property type="match status" value="1"/>
</dbReference>
<organism evidence="6 7">
    <name type="scientific">Candidatus Kaiserbacteria bacterium RIFCSPHIGHO2_01_FULL_53_29</name>
    <dbReference type="NCBI Taxonomy" id="1798480"/>
    <lineage>
        <taxon>Bacteria</taxon>
        <taxon>Candidatus Kaiseribacteriota</taxon>
    </lineage>
</organism>
<dbReference type="Pfam" id="PF01063">
    <property type="entry name" value="Aminotran_4"/>
    <property type="match status" value="1"/>
</dbReference>
<evidence type="ECO:0008006" key="8">
    <source>
        <dbReference type="Google" id="ProtNLM"/>
    </source>
</evidence>
<sequence>MAFKYFSCNGVILPTEEAVVPLSNIEYSYGFGVYESIRIANGVAYFVSDHIERLMESARIIGLRHPYTPEFVSNSIIQLLKGNEAGTCNVKILLIGGAEASLNILCLNPLFPDKKLYRDGVIVVTYEYERPFPHAKTLNMLQSYLAYREAKEAGAYDALLIDKEGCILEGTRTNFFCIKDKTFFTPDENDILFGVARKVVLKVAAENGFAIEQRDIRPADLKNYDGAFLTSTSSKILPIRSVDAHQFGEQSSALKNLMQAFDTFMDGCEGKMQ</sequence>
<dbReference type="Proteomes" id="UP000176863">
    <property type="component" value="Unassembled WGS sequence"/>
</dbReference>
<name>A0A1F6CWP1_9BACT</name>
<evidence type="ECO:0000256" key="3">
    <source>
        <dbReference type="ARBA" id="ARBA00022898"/>
    </source>
</evidence>
<dbReference type="InterPro" id="IPR043131">
    <property type="entry name" value="BCAT-like_N"/>
</dbReference>
<dbReference type="EMBL" id="MFKT01000009">
    <property type="protein sequence ID" value="OGG53606.1"/>
    <property type="molecule type" value="Genomic_DNA"/>
</dbReference>
<dbReference type="Gene3D" id="3.30.470.10">
    <property type="match status" value="1"/>
</dbReference>
<dbReference type="FunFam" id="3.20.10.10:FF:000002">
    <property type="entry name" value="D-alanine aminotransferase"/>
    <property type="match status" value="1"/>
</dbReference>
<dbReference type="Gene3D" id="3.20.10.10">
    <property type="entry name" value="D-amino Acid Aminotransferase, subunit A, domain 2"/>
    <property type="match status" value="1"/>
</dbReference>
<evidence type="ECO:0000256" key="2">
    <source>
        <dbReference type="ARBA" id="ARBA00009320"/>
    </source>
</evidence>
<dbReference type="InterPro" id="IPR018300">
    <property type="entry name" value="Aminotrans_IV_CS"/>
</dbReference>
<dbReference type="InterPro" id="IPR001544">
    <property type="entry name" value="Aminotrans_IV"/>
</dbReference>
<evidence type="ECO:0000313" key="6">
    <source>
        <dbReference type="EMBL" id="OGG53606.1"/>
    </source>
</evidence>
<dbReference type="PROSITE" id="PS00770">
    <property type="entry name" value="AA_TRANSFER_CLASS_4"/>
    <property type="match status" value="1"/>
</dbReference>
<reference evidence="6 7" key="1">
    <citation type="journal article" date="2016" name="Nat. Commun.">
        <title>Thousands of microbial genomes shed light on interconnected biogeochemical processes in an aquifer system.</title>
        <authorList>
            <person name="Anantharaman K."/>
            <person name="Brown C.T."/>
            <person name="Hug L.A."/>
            <person name="Sharon I."/>
            <person name="Castelle C.J."/>
            <person name="Probst A.J."/>
            <person name="Thomas B.C."/>
            <person name="Singh A."/>
            <person name="Wilkins M.J."/>
            <person name="Karaoz U."/>
            <person name="Brodie E.L."/>
            <person name="Williams K.H."/>
            <person name="Hubbard S.S."/>
            <person name="Banfield J.F."/>
        </authorList>
    </citation>
    <scope>NUCLEOTIDE SEQUENCE [LARGE SCALE GENOMIC DNA]</scope>
</reference>
<dbReference type="SUPFAM" id="SSF56752">
    <property type="entry name" value="D-aminoacid aminotransferase-like PLP-dependent enzymes"/>
    <property type="match status" value="1"/>
</dbReference>
<protein>
    <recommendedName>
        <fullName evidence="8">Aminotransferase class IV</fullName>
    </recommendedName>
</protein>
<dbReference type="STRING" id="1798480.A2851_01820"/>
<proteinExistence type="inferred from homology"/>
<dbReference type="PANTHER" id="PTHR42743:SF11">
    <property type="entry name" value="AMINODEOXYCHORISMATE LYASE"/>
    <property type="match status" value="1"/>
</dbReference>
<dbReference type="InterPro" id="IPR036038">
    <property type="entry name" value="Aminotransferase-like"/>
</dbReference>